<dbReference type="Gene3D" id="2.120.10.30">
    <property type="entry name" value="TolB, C-terminal domain"/>
    <property type="match status" value="1"/>
</dbReference>
<dbReference type="EMBL" id="FXTA01000006">
    <property type="protein sequence ID" value="SMO89225.1"/>
    <property type="molecule type" value="Genomic_DNA"/>
</dbReference>
<dbReference type="InterPro" id="IPR006665">
    <property type="entry name" value="OmpA-like"/>
</dbReference>
<evidence type="ECO:0000256" key="4">
    <source>
        <dbReference type="PROSITE-ProRule" id="PRU00473"/>
    </source>
</evidence>
<proteinExistence type="predicted"/>
<dbReference type="RefSeq" id="WP_142452103.1">
    <property type="nucleotide sequence ID" value="NZ_FXTA01000006.1"/>
</dbReference>
<dbReference type="GO" id="GO:0009279">
    <property type="term" value="C:cell outer membrane"/>
    <property type="evidence" value="ECO:0007669"/>
    <property type="project" value="UniProtKB-SubCell"/>
</dbReference>
<dbReference type="SUPFAM" id="SSF49464">
    <property type="entry name" value="Carboxypeptidase regulatory domain-like"/>
    <property type="match status" value="1"/>
</dbReference>
<dbReference type="InterPro" id="IPR011990">
    <property type="entry name" value="TPR-like_helical_dom_sf"/>
</dbReference>
<evidence type="ECO:0000313" key="6">
    <source>
        <dbReference type="EMBL" id="MRX69320.1"/>
    </source>
</evidence>
<sequence>MKKKNIYVLGAFLICLTSFSQGKNSKLGKADKLYEERAYFKSIEVYEKVADKGFKSVELFEKLGDSYFFNAEYAKANKWYEELFKLSTDVAPIYYYRYSQTLKSVGDNNKATEYLKKFSELNASDNRSLQYANNSNYLADITDNSKSYVVENASINSSFSDYGASIYNDKLIFTSSRTPEDVKSKKDNWTADYYSSLYSASLSKDNKVSNAEFFAKEIQTKLHESDPVFSKDGKTMFFTKSYETKKTKLKKAVVLKIYKATLVDNKWSNVQELPFNNDLFSCAHPSLSPDEKTLYFASDMPGGYGETDLYKTTIDITNNTVGLPINLGSNINTQGKETFPWIGYDNKLYFASDGHLGLGGLDIFVAENGQENYNQKVINIGQPINSKYDDFGFIKLQSSNAGFFTSNREGGMGKDDIYLFKEQAGKLNINGQVIDIMTSMPIAAAQVVIFDKNHNVIGTTNTDNLGGFLATIDPKKDGVFYVKVESPDYEIKEVEVITKEIDPKKGIVLTVTKIKTPLNPGTDLAKVLNIKEIYFDLDKANIRPDAEVELQKIVQVLKEFPNIKIAVRSHTDSRQTNNYNMNLSEKRAKSTRAYIVAKGISGSRITAKGYGETMLLNKCSDGVECSEAEHQLNRRSEFIIVK</sequence>
<dbReference type="CDD" id="cd07185">
    <property type="entry name" value="OmpA_C-like"/>
    <property type="match status" value="1"/>
</dbReference>
<dbReference type="Pfam" id="PF07676">
    <property type="entry name" value="PD40"/>
    <property type="match status" value="3"/>
</dbReference>
<dbReference type="Gene3D" id="2.60.40.1120">
    <property type="entry name" value="Carboxypeptidase-like, regulatory domain"/>
    <property type="match status" value="1"/>
</dbReference>
<dbReference type="PANTHER" id="PTHR30329:SF21">
    <property type="entry name" value="LIPOPROTEIN YIAD-RELATED"/>
    <property type="match status" value="1"/>
</dbReference>
<dbReference type="InterPro" id="IPR006664">
    <property type="entry name" value="OMP_bac"/>
</dbReference>
<keyword evidence="9" id="KW-1185">Reference proteome</keyword>
<dbReference type="PROSITE" id="PS51123">
    <property type="entry name" value="OMPA_2"/>
    <property type="match status" value="1"/>
</dbReference>
<feature type="domain" description="OmpA-like" evidence="5">
    <location>
        <begin position="522"/>
        <end position="642"/>
    </location>
</feature>
<dbReference type="InterPro" id="IPR050330">
    <property type="entry name" value="Bact_OuterMem_StrucFunc"/>
</dbReference>
<dbReference type="Gene3D" id="3.30.1330.60">
    <property type="entry name" value="OmpA-like domain"/>
    <property type="match status" value="1"/>
</dbReference>
<dbReference type="SUPFAM" id="SSF82171">
    <property type="entry name" value="DPP6 N-terminal domain-like"/>
    <property type="match status" value="1"/>
</dbReference>
<keyword evidence="3" id="KW-0998">Cell outer membrane</keyword>
<evidence type="ECO:0000313" key="8">
    <source>
        <dbReference type="Proteomes" id="UP000317289"/>
    </source>
</evidence>
<dbReference type="Proteomes" id="UP000468990">
    <property type="component" value="Unassembled WGS sequence"/>
</dbReference>
<organism evidence="7 8">
    <name type="scientific">Flavobacterium resistens</name>
    <dbReference type="NCBI Taxonomy" id="443612"/>
    <lineage>
        <taxon>Bacteria</taxon>
        <taxon>Pseudomonadati</taxon>
        <taxon>Bacteroidota</taxon>
        <taxon>Flavobacteriia</taxon>
        <taxon>Flavobacteriales</taxon>
        <taxon>Flavobacteriaceae</taxon>
        <taxon>Flavobacterium</taxon>
    </lineage>
</organism>
<dbReference type="Proteomes" id="UP000317289">
    <property type="component" value="Unassembled WGS sequence"/>
</dbReference>
<dbReference type="InterPro" id="IPR011659">
    <property type="entry name" value="WD40"/>
</dbReference>
<reference evidence="6 9" key="2">
    <citation type="submission" date="2019-11" db="EMBL/GenBank/DDBJ databases">
        <title>Flavobacterium resistens genome.</title>
        <authorList>
            <person name="Wilson V.M."/>
            <person name="Newman J.D."/>
        </authorList>
    </citation>
    <scope>NUCLEOTIDE SEQUENCE [LARGE SCALE GENOMIC DNA]</scope>
    <source>
        <strain evidence="6 9">DSM 19382</strain>
    </source>
</reference>
<evidence type="ECO:0000313" key="9">
    <source>
        <dbReference type="Proteomes" id="UP000468990"/>
    </source>
</evidence>
<dbReference type="Gene3D" id="1.25.40.10">
    <property type="entry name" value="Tetratricopeptide repeat domain"/>
    <property type="match status" value="1"/>
</dbReference>
<dbReference type="PANTHER" id="PTHR30329">
    <property type="entry name" value="STATOR ELEMENT OF FLAGELLAR MOTOR COMPLEX"/>
    <property type="match status" value="1"/>
</dbReference>
<evidence type="ECO:0000256" key="3">
    <source>
        <dbReference type="ARBA" id="ARBA00023237"/>
    </source>
</evidence>
<dbReference type="EMBL" id="WKKG01000008">
    <property type="protein sequence ID" value="MRX69320.1"/>
    <property type="molecule type" value="Genomic_DNA"/>
</dbReference>
<dbReference type="InterPro" id="IPR036737">
    <property type="entry name" value="OmpA-like_sf"/>
</dbReference>
<evidence type="ECO:0000256" key="2">
    <source>
        <dbReference type="ARBA" id="ARBA00023136"/>
    </source>
</evidence>
<evidence type="ECO:0000313" key="7">
    <source>
        <dbReference type="EMBL" id="SMO89225.1"/>
    </source>
</evidence>
<gene>
    <name evidence="6" type="ORF">GJU42_15210</name>
    <name evidence="7" type="ORF">SAMN06265349_1069</name>
</gene>
<comment type="subcellular location">
    <subcellularLocation>
        <location evidence="1">Cell outer membrane</location>
    </subcellularLocation>
</comment>
<dbReference type="Pfam" id="PF00691">
    <property type="entry name" value="OmpA"/>
    <property type="match status" value="1"/>
</dbReference>
<protein>
    <submittedName>
        <fullName evidence="6">OmpA family protein</fullName>
    </submittedName>
    <submittedName>
        <fullName evidence="7">WD40-like Beta Propeller Repeat</fullName>
    </submittedName>
</protein>
<evidence type="ECO:0000259" key="5">
    <source>
        <dbReference type="PROSITE" id="PS51123"/>
    </source>
</evidence>
<name>A0A521EZ97_9FLAO</name>
<dbReference type="InterPro" id="IPR011042">
    <property type="entry name" value="6-blade_b-propeller_TolB-like"/>
</dbReference>
<evidence type="ECO:0000256" key="1">
    <source>
        <dbReference type="ARBA" id="ARBA00004442"/>
    </source>
</evidence>
<accession>A0A521EZ97</accession>
<dbReference type="SUPFAM" id="SSF103088">
    <property type="entry name" value="OmpA-like"/>
    <property type="match status" value="1"/>
</dbReference>
<dbReference type="InterPro" id="IPR008969">
    <property type="entry name" value="CarboxyPept-like_regulatory"/>
</dbReference>
<dbReference type="SUPFAM" id="SSF48452">
    <property type="entry name" value="TPR-like"/>
    <property type="match status" value="1"/>
</dbReference>
<reference evidence="7 8" key="1">
    <citation type="submission" date="2017-05" db="EMBL/GenBank/DDBJ databases">
        <authorList>
            <person name="Varghese N."/>
            <person name="Submissions S."/>
        </authorList>
    </citation>
    <scope>NUCLEOTIDE SEQUENCE [LARGE SCALE GENOMIC DNA]</scope>
    <source>
        <strain evidence="7 8">DSM 19382</strain>
    </source>
</reference>
<dbReference type="PRINTS" id="PR01021">
    <property type="entry name" value="OMPADOMAIN"/>
</dbReference>
<dbReference type="AlphaFoldDB" id="A0A521EZ97"/>
<dbReference type="OrthoDB" id="9782229at2"/>
<keyword evidence="2 4" id="KW-0472">Membrane</keyword>